<comment type="caution">
    <text evidence="8">The sequence shown here is derived from an EMBL/GenBank/DDBJ whole genome shotgun (WGS) entry which is preliminary data.</text>
</comment>
<evidence type="ECO:0000256" key="2">
    <source>
        <dbReference type="ARBA" id="ARBA00022525"/>
    </source>
</evidence>
<feature type="compositionally biased region" description="Low complexity" evidence="5">
    <location>
        <begin position="234"/>
        <end position="248"/>
    </location>
</feature>
<feature type="compositionally biased region" description="Gly residues" evidence="5">
    <location>
        <begin position="207"/>
        <end position="217"/>
    </location>
</feature>
<feature type="domain" description="CFEM" evidence="7">
    <location>
        <begin position="61"/>
        <end position="177"/>
    </location>
</feature>
<feature type="chain" id="PRO_5045870697" description="CFEM domain-containing protein" evidence="6">
    <location>
        <begin position="20"/>
        <end position="312"/>
    </location>
</feature>
<protein>
    <recommendedName>
        <fullName evidence="7">CFEM domain-containing protein</fullName>
    </recommendedName>
</protein>
<evidence type="ECO:0000313" key="8">
    <source>
        <dbReference type="EMBL" id="KAK7438913.1"/>
    </source>
</evidence>
<feature type="signal peptide" evidence="6">
    <location>
        <begin position="1"/>
        <end position="19"/>
    </location>
</feature>
<dbReference type="SMART" id="SM00747">
    <property type="entry name" value="CFEM"/>
    <property type="match status" value="2"/>
</dbReference>
<dbReference type="Proteomes" id="UP001498398">
    <property type="component" value="Unassembled WGS sequence"/>
</dbReference>
<reference evidence="8 9" key="1">
    <citation type="submission" date="2024-01" db="EMBL/GenBank/DDBJ databases">
        <title>A draft genome for the cacao thread blight pathogen Marasmiellus scandens.</title>
        <authorList>
            <person name="Baruah I.K."/>
            <person name="Leung J."/>
            <person name="Bukari Y."/>
            <person name="Amoako-Attah I."/>
            <person name="Meinhardt L.W."/>
            <person name="Bailey B.A."/>
            <person name="Cohen S.P."/>
        </authorList>
    </citation>
    <scope>NUCLEOTIDE SEQUENCE [LARGE SCALE GENOMIC DNA]</scope>
    <source>
        <strain evidence="8 9">GH-19</strain>
    </source>
</reference>
<accession>A0ABR1IR15</accession>
<sequence length="312" mass="29650">MFNKLVGLVVLAAALSVHAQDTCGTSDCVTKCVGEALPKSSCSSKTDLKCACSDSSFAGAAAGCVNSNCPDQFGTALNLQQEICNNNDCLANCISQAASQSSCGASGDISCLCNDPTFGSAAAQCVTNQCPDKVQAALKLQSMMCPNMCGSSSAPAPPSTEAPPPPSTSEAPPPPSTSETPPPPSTSEAPPPPPTSEAPPVTSAPSGGSGGSGGYGYVPGSSYSRTSGFVTSTYTSQGTSGTLGASTGASGGTGGDASVGASNNAGSGCASSGAEGGVGGVLGTVKGVVGGAGGLVGHVAGGVGHGVLGGIL</sequence>
<dbReference type="PROSITE" id="PS52012">
    <property type="entry name" value="CFEM"/>
    <property type="match status" value="1"/>
</dbReference>
<evidence type="ECO:0000256" key="6">
    <source>
        <dbReference type="SAM" id="SignalP"/>
    </source>
</evidence>
<keyword evidence="4" id="KW-1015">Disulfide bond</keyword>
<name>A0ABR1IR15_9AGAR</name>
<evidence type="ECO:0000256" key="3">
    <source>
        <dbReference type="ARBA" id="ARBA00022729"/>
    </source>
</evidence>
<proteinExistence type="predicted"/>
<evidence type="ECO:0000256" key="5">
    <source>
        <dbReference type="SAM" id="MobiDB-lite"/>
    </source>
</evidence>
<feature type="compositionally biased region" description="Pro residues" evidence="5">
    <location>
        <begin position="155"/>
        <end position="197"/>
    </location>
</feature>
<organism evidence="8 9">
    <name type="scientific">Marasmiellus scandens</name>
    <dbReference type="NCBI Taxonomy" id="2682957"/>
    <lineage>
        <taxon>Eukaryota</taxon>
        <taxon>Fungi</taxon>
        <taxon>Dikarya</taxon>
        <taxon>Basidiomycota</taxon>
        <taxon>Agaricomycotina</taxon>
        <taxon>Agaricomycetes</taxon>
        <taxon>Agaricomycetidae</taxon>
        <taxon>Agaricales</taxon>
        <taxon>Marasmiineae</taxon>
        <taxon>Omphalotaceae</taxon>
        <taxon>Marasmiellus</taxon>
    </lineage>
</organism>
<dbReference type="Pfam" id="PF05730">
    <property type="entry name" value="CFEM"/>
    <property type="match status" value="2"/>
</dbReference>
<comment type="subcellular location">
    <subcellularLocation>
        <location evidence="1">Secreted</location>
    </subcellularLocation>
</comment>
<feature type="region of interest" description="Disordered" evidence="5">
    <location>
        <begin position="151"/>
        <end position="217"/>
    </location>
</feature>
<keyword evidence="9" id="KW-1185">Reference proteome</keyword>
<keyword evidence="2" id="KW-0964">Secreted</keyword>
<dbReference type="EMBL" id="JBANRG010000076">
    <property type="protein sequence ID" value="KAK7438913.1"/>
    <property type="molecule type" value="Genomic_DNA"/>
</dbReference>
<evidence type="ECO:0000256" key="1">
    <source>
        <dbReference type="ARBA" id="ARBA00004613"/>
    </source>
</evidence>
<feature type="region of interest" description="Disordered" evidence="5">
    <location>
        <begin position="234"/>
        <end position="254"/>
    </location>
</feature>
<evidence type="ECO:0000313" key="9">
    <source>
        <dbReference type="Proteomes" id="UP001498398"/>
    </source>
</evidence>
<evidence type="ECO:0000256" key="4">
    <source>
        <dbReference type="ARBA" id="ARBA00023157"/>
    </source>
</evidence>
<evidence type="ECO:0000259" key="7">
    <source>
        <dbReference type="PROSITE" id="PS52012"/>
    </source>
</evidence>
<gene>
    <name evidence="8" type="ORF">VKT23_017840</name>
</gene>
<keyword evidence="3 6" id="KW-0732">Signal</keyword>
<dbReference type="InterPro" id="IPR008427">
    <property type="entry name" value="Extracellular_membr_CFEM_dom"/>
</dbReference>